<organism evidence="4 5">
    <name type="scientific">Nitrincola tapanii</name>
    <dbReference type="NCBI Taxonomy" id="1708751"/>
    <lineage>
        <taxon>Bacteria</taxon>
        <taxon>Pseudomonadati</taxon>
        <taxon>Pseudomonadota</taxon>
        <taxon>Gammaproteobacteria</taxon>
        <taxon>Oceanospirillales</taxon>
        <taxon>Oceanospirillaceae</taxon>
        <taxon>Nitrincola</taxon>
    </lineage>
</organism>
<dbReference type="RefSeq" id="WP_149390059.1">
    <property type="nucleotide sequence ID" value="NZ_SMRS01000002.1"/>
</dbReference>
<dbReference type="Pfam" id="PF02719">
    <property type="entry name" value="Polysacc_synt_2"/>
    <property type="match status" value="1"/>
</dbReference>
<name>A0A5A9W6C4_9GAMM</name>
<feature type="transmembrane region" description="Helical" evidence="2">
    <location>
        <begin position="17"/>
        <end position="37"/>
    </location>
</feature>
<accession>A0A5A9W6C4</accession>
<dbReference type="OrthoDB" id="9803111at2"/>
<gene>
    <name evidence="4" type="ORF">E1H14_03445</name>
</gene>
<sequence>MSIPAFLLNLPRVHKRWISVCADVVILLGAASLAVSIRMGDWFWPLGDYIWAVLLLPVLAIPVFITQGLYRAVIRYIGIKFANTVFFSVAAVFTLWTAAIFMLDLAYPRSAIVITWLLALLMIAVTRFFARRLLFMHNTSRAIKSQRKKVVIFGAGSAGRQLFQAIMKIPEVYVVGFVDDDKDLQGQIISAARVFSREQFSDLLAKYNVTDVYLAIPSIGISKRREIVDWLEPYPVRVSTIPGVDEIISGKVSFSDIREVDIADLLGRDPVAPREELLNRCVLNQVVMVTGAGGSIGSELCRQIIKHKPSTLILFELSEFALYSIEFELRQAILAGESDVQLIPILGSVQDAEHLQSVMQRYGVETIYHAAAYKHVPLVEYNMVAGLKNNVFGTLNTAEAAIRCGVKNFVLISTDKAVRPTNTMGASKRLAEMVLQALSERELKKGNAIRFAMVRFGNVLGSSGSVIPLFRKQIKAGGPITVTHPEITRYFMTIPEAAELVIQAGSMGSSGDVFVLDMGEPVKIVDLARKMIQLAGCEVRDEKNPNGDIEIVFTGLRPGEKTYEELLIGGVVKQTDHPMIMCASEEMLSWPMLQEVLSRLQQAMDNLDHPQLRNLLNEVVSGYRAESAIVDLLKPASVNLSRLKLA</sequence>
<reference evidence="4 5" key="1">
    <citation type="submission" date="2019-03" db="EMBL/GenBank/DDBJ databases">
        <title>Nitrincola sp. nov. isolated from an Indian soda lake.</title>
        <authorList>
            <person name="Joshi A."/>
            <person name="Thite S.V."/>
            <person name="Joseph N."/>
            <person name="Dhotre D."/>
            <person name="Moorthy M."/>
            <person name="Shouche Y.S."/>
        </authorList>
    </citation>
    <scope>NUCLEOTIDE SEQUENCE [LARGE SCALE GENOMIC DNA]</scope>
    <source>
        <strain evidence="4 5">MEB193</strain>
    </source>
</reference>
<dbReference type="InterPro" id="IPR051203">
    <property type="entry name" value="Polysaccharide_Synthase-Rel"/>
</dbReference>
<comment type="caution">
    <text evidence="4">The sequence shown here is derived from an EMBL/GenBank/DDBJ whole genome shotgun (WGS) entry which is preliminary data.</text>
</comment>
<proteinExistence type="inferred from homology"/>
<evidence type="ECO:0000313" key="4">
    <source>
        <dbReference type="EMBL" id="KAA0875755.1"/>
    </source>
</evidence>
<feature type="transmembrane region" description="Helical" evidence="2">
    <location>
        <begin position="49"/>
        <end position="69"/>
    </location>
</feature>
<comment type="similarity">
    <text evidence="1">Belongs to the polysaccharide synthase family.</text>
</comment>
<feature type="transmembrane region" description="Helical" evidence="2">
    <location>
        <begin position="109"/>
        <end position="130"/>
    </location>
</feature>
<evidence type="ECO:0000256" key="1">
    <source>
        <dbReference type="ARBA" id="ARBA00007430"/>
    </source>
</evidence>
<evidence type="ECO:0000259" key="3">
    <source>
        <dbReference type="Pfam" id="PF02719"/>
    </source>
</evidence>
<feature type="domain" description="Polysaccharide biosynthesis protein CapD-like" evidence="3">
    <location>
        <begin position="287"/>
        <end position="583"/>
    </location>
</feature>
<keyword evidence="2" id="KW-0472">Membrane</keyword>
<dbReference type="AlphaFoldDB" id="A0A5A9W6C4"/>
<dbReference type="Gene3D" id="3.40.50.720">
    <property type="entry name" value="NAD(P)-binding Rossmann-like Domain"/>
    <property type="match status" value="2"/>
</dbReference>
<feature type="transmembrane region" description="Helical" evidence="2">
    <location>
        <begin position="81"/>
        <end position="103"/>
    </location>
</feature>
<keyword evidence="2" id="KW-0812">Transmembrane</keyword>
<evidence type="ECO:0000256" key="2">
    <source>
        <dbReference type="SAM" id="Phobius"/>
    </source>
</evidence>
<dbReference type="InterPro" id="IPR029063">
    <property type="entry name" value="SAM-dependent_MTases_sf"/>
</dbReference>
<protein>
    <submittedName>
        <fullName evidence="4">Polysaccharide biosynthesis protein</fullName>
    </submittedName>
</protein>
<dbReference type="Pfam" id="PF13727">
    <property type="entry name" value="CoA_binding_3"/>
    <property type="match status" value="1"/>
</dbReference>
<dbReference type="CDD" id="cd05237">
    <property type="entry name" value="UDP_invert_4-6DH_SDR_e"/>
    <property type="match status" value="1"/>
</dbReference>
<evidence type="ECO:0000313" key="5">
    <source>
        <dbReference type="Proteomes" id="UP000325302"/>
    </source>
</evidence>
<dbReference type="EMBL" id="SMRS01000002">
    <property type="protein sequence ID" value="KAA0875755.1"/>
    <property type="molecule type" value="Genomic_DNA"/>
</dbReference>
<dbReference type="InterPro" id="IPR036291">
    <property type="entry name" value="NAD(P)-bd_dom_sf"/>
</dbReference>
<dbReference type="PANTHER" id="PTHR43318">
    <property type="entry name" value="UDP-N-ACETYLGLUCOSAMINE 4,6-DEHYDRATASE"/>
    <property type="match status" value="1"/>
</dbReference>
<keyword evidence="2" id="KW-1133">Transmembrane helix</keyword>
<dbReference type="Proteomes" id="UP000325302">
    <property type="component" value="Unassembled WGS sequence"/>
</dbReference>
<dbReference type="SUPFAM" id="SSF51735">
    <property type="entry name" value="NAD(P)-binding Rossmann-fold domains"/>
    <property type="match status" value="1"/>
</dbReference>
<keyword evidence="5" id="KW-1185">Reference proteome</keyword>
<feature type="transmembrane region" description="Helical" evidence="2">
    <location>
        <begin position="150"/>
        <end position="167"/>
    </location>
</feature>
<dbReference type="PANTHER" id="PTHR43318:SF1">
    <property type="entry name" value="POLYSACCHARIDE BIOSYNTHESIS PROTEIN EPSC-RELATED"/>
    <property type="match status" value="1"/>
</dbReference>
<dbReference type="InterPro" id="IPR003869">
    <property type="entry name" value="Polysac_CapD-like"/>
</dbReference>
<dbReference type="SUPFAM" id="SSF53335">
    <property type="entry name" value="S-adenosyl-L-methionine-dependent methyltransferases"/>
    <property type="match status" value="1"/>
</dbReference>